<accession>A0A9Q0HBM9</accession>
<comment type="caution">
    <text evidence="3">The sequence shown here is derived from an EMBL/GenBank/DDBJ whole genome shotgun (WGS) entry which is preliminary data.</text>
</comment>
<gene>
    <name evidence="3" type="ORF">NE237_023117</name>
</gene>
<dbReference type="Pfam" id="PF12854">
    <property type="entry name" value="PPR_1"/>
    <property type="match status" value="1"/>
</dbReference>
<dbReference type="NCBIfam" id="TIGR00756">
    <property type="entry name" value="PPR"/>
    <property type="match status" value="2"/>
</dbReference>
<evidence type="ECO:0000256" key="2">
    <source>
        <dbReference type="PROSITE-ProRule" id="PRU00708"/>
    </source>
</evidence>
<evidence type="ECO:0000256" key="1">
    <source>
        <dbReference type="ARBA" id="ARBA00022737"/>
    </source>
</evidence>
<evidence type="ECO:0000313" key="3">
    <source>
        <dbReference type="EMBL" id="KAJ4963178.1"/>
    </source>
</evidence>
<dbReference type="Gene3D" id="1.25.40.10">
    <property type="entry name" value="Tetratricopeptide repeat domain"/>
    <property type="match status" value="1"/>
</dbReference>
<feature type="repeat" description="PPR" evidence="2">
    <location>
        <begin position="1"/>
        <end position="27"/>
    </location>
</feature>
<feature type="repeat" description="PPR" evidence="2">
    <location>
        <begin position="28"/>
        <end position="58"/>
    </location>
</feature>
<protein>
    <recommendedName>
        <fullName evidence="5">Pentatricopeptide repeat-containing protein</fullName>
    </recommendedName>
</protein>
<dbReference type="EMBL" id="JAMYWD010000008">
    <property type="protein sequence ID" value="KAJ4963178.1"/>
    <property type="molecule type" value="Genomic_DNA"/>
</dbReference>
<dbReference type="PROSITE" id="PS51375">
    <property type="entry name" value="PPR"/>
    <property type="match status" value="2"/>
</dbReference>
<dbReference type="GO" id="GO:0003729">
    <property type="term" value="F:mRNA binding"/>
    <property type="evidence" value="ECO:0007669"/>
    <property type="project" value="TreeGrafter"/>
</dbReference>
<dbReference type="AlphaFoldDB" id="A0A9Q0HBM9"/>
<dbReference type="OrthoDB" id="185373at2759"/>
<dbReference type="InterPro" id="IPR002885">
    <property type="entry name" value="PPR_rpt"/>
</dbReference>
<sequence length="162" mass="17959">MNGLCKEGRIQEVTEVFDEMGSSGVEPDAVGYTTIINCFCRAGRVDETLKLLKEMEKECRTDIVTFNVILEVYLEKVGVLLPHSATSNELLISLCEAGKVADATEALNGGEMGFEPQPALWVHLIESISRERKLVRVFQLLDDLVIPEGSSTSLPMEMEKHD</sequence>
<evidence type="ECO:0008006" key="5">
    <source>
        <dbReference type="Google" id="ProtNLM"/>
    </source>
</evidence>
<dbReference type="Proteomes" id="UP001141806">
    <property type="component" value="Unassembled WGS sequence"/>
</dbReference>
<reference evidence="3" key="1">
    <citation type="journal article" date="2023" name="Plant J.">
        <title>The genome of the king protea, Protea cynaroides.</title>
        <authorList>
            <person name="Chang J."/>
            <person name="Duong T.A."/>
            <person name="Schoeman C."/>
            <person name="Ma X."/>
            <person name="Roodt D."/>
            <person name="Barker N."/>
            <person name="Li Z."/>
            <person name="Van de Peer Y."/>
            <person name="Mizrachi E."/>
        </authorList>
    </citation>
    <scope>NUCLEOTIDE SEQUENCE</scope>
    <source>
        <tissue evidence="3">Young leaves</tissue>
    </source>
</reference>
<proteinExistence type="predicted"/>
<dbReference type="PANTHER" id="PTHR47933:SF45">
    <property type="entry name" value="PENTACOTRIPEPTIDE-REPEAT REGION OF PRORP DOMAIN-CONTAINING PROTEIN"/>
    <property type="match status" value="1"/>
</dbReference>
<name>A0A9Q0HBM9_9MAGN</name>
<keyword evidence="4" id="KW-1185">Reference proteome</keyword>
<dbReference type="PANTHER" id="PTHR47933">
    <property type="entry name" value="PENTATRICOPEPTIDE REPEAT-CONTAINING PROTEIN 1, MITOCHONDRIAL"/>
    <property type="match status" value="1"/>
</dbReference>
<dbReference type="InterPro" id="IPR051240">
    <property type="entry name" value="Mito_RNA-Proc/Resp"/>
</dbReference>
<dbReference type="InterPro" id="IPR011990">
    <property type="entry name" value="TPR-like_helical_dom_sf"/>
</dbReference>
<organism evidence="3 4">
    <name type="scientific">Protea cynaroides</name>
    <dbReference type="NCBI Taxonomy" id="273540"/>
    <lineage>
        <taxon>Eukaryota</taxon>
        <taxon>Viridiplantae</taxon>
        <taxon>Streptophyta</taxon>
        <taxon>Embryophyta</taxon>
        <taxon>Tracheophyta</taxon>
        <taxon>Spermatophyta</taxon>
        <taxon>Magnoliopsida</taxon>
        <taxon>Proteales</taxon>
        <taxon>Proteaceae</taxon>
        <taxon>Protea</taxon>
    </lineage>
</organism>
<evidence type="ECO:0000313" key="4">
    <source>
        <dbReference type="Proteomes" id="UP001141806"/>
    </source>
</evidence>
<keyword evidence="1" id="KW-0677">Repeat</keyword>